<dbReference type="KEGG" id="larg:LPA65_13500"/>
<dbReference type="GeneID" id="89670281"/>
<accession>A0AAN1Q315</accession>
<name>A0AAN1Q315_9LACO</name>
<dbReference type="GO" id="GO:0003677">
    <property type="term" value="F:DNA binding"/>
    <property type="evidence" value="ECO:0007669"/>
    <property type="project" value="UniProtKB-KW"/>
</dbReference>
<dbReference type="PANTHER" id="PTHR33204">
    <property type="entry name" value="TRANSCRIPTIONAL REGULATOR, MARR FAMILY"/>
    <property type="match status" value="1"/>
</dbReference>
<dbReference type="InterPro" id="IPR002577">
    <property type="entry name" value="HTH_HxlR"/>
</dbReference>
<dbReference type="InterPro" id="IPR036390">
    <property type="entry name" value="WH_DNA-bd_sf"/>
</dbReference>
<keyword evidence="3" id="KW-0804">Transcription</keyword>
<keyword evidence="2" id="KW-0238">DNA-binding</keyword>
<evidence type="ECO:0000256" key="2">
    <source>
        <dbReference type="ARBA" id="ARBA00023125"/>
    </source>
</evidence>
<evidence type="ECO:0000256" key="1">
    <source>
        <dbReference type="ARBA" id="ARBA00023015"/>
    </source>
</evidence>
<proteinExistence type="predicted"/>
<dbReference type="Pfam" id="PF01638">
    <property type="entry name" value="HxlR"/>
    <property type="match status" value="1"/>
</dbReference>
<dbReference type="EMBL" id="CP032751">
    <property type="protein sequence ID" value="AYJ36693.1"/>
    <property type="molecule type" value="Genomic_DNA"/>
</dbReference>
<dbReference type="SUPFAM" id="SSF46785">
    <property type="entry name" value="Winged helix' DNA-binding domain"/>
    <property type="match status" value="1"/>
</dbReference>
<dbReference type="InterPro" id="IPR036388">
    <property type="entry name" value="WH-like_DNA-bd_sf"/>
</dbReference>
<dbReference type="RefSeq" id="WP_057717733.1">
    <property type="nucleotide sequence ID" value="NZ_BJZD01000002.1"/>
</dbReference>
<dbReference type="PANTHER" id="PTHR33204:SF29">
    <property type="entry name" value="TRANSCRIPTIONAL REGULATOR"/>
    <property type="match status" value="1"/>
</dbReference>
<evidence type="ECO:0000256" key="3">
    <source>
        <dbReference type="ARBA" id="ARBA00023163"/>
    </source>
</evidence>
<dbReference type="PROSITE" id="PS51118">
    <property type="entry name" value="HTH_HXLR"/>
    <property type="match status" value="1"/>
</dbReference>
<evidence type="ECO:0000313" key="5">
    <source>
        <dbReference type="EMBL" id="AYJ36693.1"/>
    </source>
</evidence>
<protein>
    <submittedName>
        <fullName evidence="5">Transcriptional regulator</fullName>
    </submittedName>
</protein>
<evidence type="ECO:0000259" key="4">
    <source>
        <dbReference type="PROSITE" id="PS51118"/>
    </source>
</evidence>
<dbReference type="Proteomes" id="UP000281644">
    <property type="component" value="Chromosome"/>
</dbReference>
<evidence type="ECO:0000313" key="6">
    <source>
        <dbReference type="Proteomes" id="UP000281644"/>
    </source>
</evidence>
<keyword evidence="1" id="KW-0805">Transcription regulation</keyword>
<gene>
    <name evidence="5" type="ORF">LPA65_13500</name>
</gene>
<dbReference type="Gene3D" id="1.10.10.10">
    <property type="entry name" value="Winged helix-like DNA-binding domain superfamily/Winged helix DNA-binding domain"/>
    <property type="match status" value="1"/>
</dbReference>
<organism evidence="5 6">
    <name type="scientific">Lactiplantibacillus argentoratensis</name>
    <dbReference type="NCBI Taxonomy" id="271881"/>
    <lineage>
        <taxon>Bacteria</taxon>
        <taxon>Bacillati</taxon>
        <taxon>Bacillota</taxon>
        <taxon>Bacilli</taxon>
        <taxon>Lactobacillales</taxon>
        <taxon>Lactobacillaceae</taxon>
        <taxon>Lactiplantibacillus</taxon>
    </lineage>
</organism>
<reference evidence="5 6" key="1">
    <citation type="submission" date="2018-10" db="EMBL/GenBank/DDBJ databases">
        <title>Genome sequencing of Lactobacillus species.</title>
        <authorList>
            <person name="Baek C."/>
            <person name="Yi H."/>
        </authorList>
    </citation>
    <scope>NUCLEOTIDE SEQUENCE [LARGE SCALE GENOMIC DNA]</scope>
    <source>
        <strain evidence="5 6">DSM 16365</strain>
    </source>
</reference>
<sequence length="111" mass="12857">MNESVSDENFLDCPFASVQKVVRGKWSMVILYFLSQRVLRFGELNRKMPMVTQAYLTKELRLSEEYGLVNRKVYPPAPPKVEYSLTPLGEKFLPALKALENFAVDYQDYQA</sequence>
<dbReference type="AlphaFoldDB" id="A0AAN1Q315"/>
<feature type="domain" description="HTH hxlR-type" evidence="4">
    <location>
        <begin position="13"/>
        <end position="111"/>
    </location>
</feature>